<organism evidence="1">
    <name type="scientific">marine sediment metagenome</name>
    <dbReference type="NCBI Taxonomy" id="412755"/>
    <lineage>
        <taxon>unclassified sequences</taxon>
        <taxon>metagenomes</taxon>
        <taxon>ecological metagenomes</taxon>
    </lineage>
</organism>
<accession>X0VUB8</accession>
<sequence length="179" mass="20513">MPRLTEGLQDVVRTHMIFSPTNRRMIEANQANACNLCHVEKPIDWTLTHLKNWYPDAVPNYSETRIAANYPHRDGSVAVGWVKGKNEFTRMVAADALARAGAKWALPVIIDQLDDPYVVNRQFTQKALDEMLGIDIRDFGYRFYMSSDERREPLKQLRSELLKKYSESDKNAADSKPGI</sequence>
<dbReference type="AlphaFoldDB" id="X0VUB8"/>
<proteinExistence type="predicted"/>
<reference evidence="1" key="1">
    <citation type="journal article" date="2014" name="Front. Microbiol.">
        <title>High frequency of phylogenetically diverse reductive dehalogenase-homologous genes in deep subseafloor sedimentary metagenomes.</title>
        <authorList>
            <person name="Kawai M."/>
            <person name="Futagami T."/>
            <person name="Toyoda A."/>
            <person name="Takaki Y."/>
            <person name="Nishi S."/>
            <person name="Hori S."/>
            <person name="Arai W."/>
            <person name="Tsubouchi T."/>
            <person name="Morono Y."/>
            <person name="Uchiyama I."/>
            <person name="Ito T."/>
            <person name="Fujiyama A."/>
            <person name="Inagaki F."/>
            <person name="Takami H."/>
        </authorList>
    </citation>
    <scope>NUCLEOTIDE SEQUENCE</scope>
    <source>
        <strain evidence="1">Expedition CK06-06</strain>
    </source>
</reference>
<gene>
    <name evidence="1" type="ORF">S01H1_54274</name>
</gene>
<protein>
    <submittedName>
        <fullName evidence="1">Uncharacterized protein</fullName>
    </submittedName>
</protein>
<name>X0VUB8_9ZZZZ</name>
<comment type="caution">
    <text evidence="1">The sequence shown here is derived from an EMBL/GenBank/DDBJ whole genome shotgun (WGS) entry which is preliminary data.</text>
</comment>
<dbReference type="EMBL" id="BARS01035202">
    <property type="protein sequence ID" value="GAG16033.1"/>
    <property type="molecule type" value="Genomic_DNA"/>
</dbReference>
<evidence type="ECO:0000313" key="1">
    <source>
        <dbReference type="EMBL" id="GAG16033.1"/>
    </source>
</evidence>